<sequence length="54" mass="6144">MEVSRQEETFSKTKAVQVPNESRNADVITRAGRVVKQPVRYGQWLHLVNNSMTG</sequence>
<accession>A0ABP1RXX6</accession>
<evidence type="ECO:0000313" key="2">
    <source>
        <dbReference type="EMBL" id="CAL8138665.1"/>
    </source>
</evidence>
<evidence type="ECO:0000313" key="3">
    <source>
        <dbReference type="Proteomes" id="UP001642540"/>
    </source>
</evidence>
<gene>
    <name evidence="2" type="ORF">ODALV1_LOCUS27472</name>
</gene>
<comment type="caution">
    <text evidence="2">The sequence shown here is derived from an EMBL/GenBank/DDBJ whole genome shotgun (WGS) entry which is preliminary data.</text>
</comment>
<organism evidence="2 3">
    <name type="scientific">Orchesella dallaii</name>
    <dbReference type="NCBI Taxonomy" id="48710"/>
    <lineage>
        <taxon>Eukaryota</taxon>
        <taxon>Metazoa</taxon>
        <taxon>Ecdysozoa</taxon>
        <taxon>Arthropoda</taxon>
        <taxon>Hexapoda</taxon>
        <taxon>Collembola</taxon>
        <taxon>Entomobryomorpha</taxon>
        <taxon>Entomobryoidea</taxon>
        <taxon>Orchesellidae</taxon>
        <taxon>Orchesellinae</taxon>
        <taxon>Orchesella</taxon>
    </lineage>
</organism>
<keyword evidence="3" id="KW-1185">Reference proteome</keyword>
<proteinExistence type="predicted"/>
<feature type="non-terminal residue" evidence="2">
    <location>
        <position position="54"/>
    </location>
</feature>
<name>A0ABP1RXX6_9HEXA</name>
<protein>
    <submittedName>
        <fullName evidence="2">Uncharacterized protein</fullName>
    </submittedName>
</protein>
<reference evidence="2 3" key="1">
    <citation type="submission" date="2024-08" db="EMBL/GenBank/DDBJ databases">
        <authorList>
            <person name="Cucini C."/>
            <person name="Frati F."/>
        </authorList>
    </citation>
    <scope>NUCLEOTIDE SEQUENCE [LARGE SCALE GENOMIC DNA]</scope>
</reference>
<dbReference type="EMBL" id="CAXLJM020000124">
    <property type="protein sequence ID" value="CAL8138665.1"/>
    <property type="molecule type" value="Genomic_DNA"/>
</dbReference>
<feature type="region of interest" description="Disordered" evidence="1">
    <location>
        <begin position="1"/>
        <end position="21"/>
    </location>
</feature>
<dbReference type="Proteomes" id="UP001642540">
    <property type="component" value="Unassembled WGS sequence"/>
</dbReference>
<feature type="compositionally biased region" description="Basic and acidic residues" evidence="1">
    <location>
        <begin position="1"/>
        <end position="11"/>
    </location>
</feature>
<evidence type="ECO:0000256" key="1">
    <source>
        <dbReference type="SAM" id="MobiDB-lite"/>
    </source>
</evidence>